<name>A0A7T9DKF8_9ARCH</name>
<dbReference type="AlphaFoldDB" id="A0A7T9DKF8"/>
<gene>
    <name evidence="2" type="ORF">IPJ89_01760</name>
</gene>
<proteinExistence type="predicted"/>
<dbReference type="EMBL" id="CP064981">
    <property type="protein sequence ID" value="QQR92952.1"/>
    <property type="molecule type" value="Genomic_DNA"/>
</dbReference>
<feature type="transmembrane region" description="Helical" evidence="1">
    <location>
        <begin position="509"/>
        <end position="535"/>
    </location>
</feature>
<organism evidence="2">
    <name type="scientific">Candidatus Iainarchaeum sp</name>
    <dbReference type="NCBI Taxonomy" id="3101447"/>
    <lineage>
        <taxon>Archaea</taxon>
        <taxon>Candidatus Iainarchaeota</taxon>
        <taxon>Candidatus Iainarchaeia</taxon>
        <taxon>Candidatus Iainarchaeales</taxon>
        <taxon>Candidatus Iainarchaeaceae</taxon>
        <taxon>Candidatus Iainarchaeum</taxon>
    </lineage>
</organism>
<keyword evidence="1" id="KW-0472">Membrane</keyword>
<protein>
    <submittedName>
        <fullName evidence="2">Uncharacterized protein</fullName>
    </submittedName>
</protein>
<dbReference type="PROSITE" id="PS51257">
    <property type="entry name" value="PROKAR_LIPOPROTEIN"/>
    <property type="match status" value="1"/>
</dbReference>
<evidence type="ECO:0000313" key="2">
    <source>
        <dbReference type="EMBL" id="QQR92952.1"/>
    </source>
</evidence>
<evidence type="ECO:0000256" key="1">
    <source>
        <dbReference type="SAM" id="Phobius"/>
    </source>
</evidence>
<sequence>MKAVFWIIFAIATLFILPVAHAAVSCNDIELSPNDVTFTEGQTNRVITFTLSNDSTADFDIDDVRVSESDARFDVEVVRFDDELEEDGTARVRIQYDTDDVQNDVETSFTLSVRGEFSNGHDCSFSQINFSVDVTIEDGENACTLIEAESSDVTIDEDDTQSHFVLIRNDSDRDFEITDFDVFDDSTAFNADLEVEVNDSDFEKIVPHNSSRSYELSIRSFRVDEVEVDSAFVEIQGHFIGGTGLNSCDNTEISTDFEVEVLDTGSSGLCGEIKIAPTRLRVESQNTIVQNITISNTGEQNYFIDELEVRDNNYQVQFDALDLPDKVDVDGSQDVEISAQGFLYPENFDANAFFYLKGHFTSGRACSVSGLRMPFTFQGSPTTGGSSGGAVAPSDASPVLYGNAHILENNLQINPRTEGELGFTLVNEDASDTLVRITLIAKPSNARFTNTVHLLAKDRVEVFVPTTILRGQSDGIIVVDNGSDIVSKPVALINSAPATNSPQSLGSGIVGFVTGSGSIAIGLIVLLLVIIYLAVGMNEVEPKKPENWQAETVAIVKTLPSEPAEEPWMHPKKE</sequence>
<keyword evidence="1" id="KW-1133">Transmembrane helix</keyword>
<keyword evidence="1" id="KW-0812">Transmembrane</keyword>
<reference evidence="2" key="1">
    <citation type="submission" date="2020-11" db="EMBL/GenBank/DDBJ databases">
        <title>Connecting structure to function with the recovery of over 1000 high-quality activated sludge metagenome-assembled genomes encoding full-length rRNA genes using long-read sequencing.</title>
        <authorList>
            <person name="Singleton C.M."/>
            <person name="Petriglieri F."/>
            <person name="Kristensen J.M."/>
            <person name="Kirkegaard R.H."/>
            <person name="Michaelsen T.Y."/>
            <person name="Andersen M.H."/>
            <person name="Karst S.M."/>
            <person name="Dueholm M.S."/>
            <person name="Nielsen P.H."/>
            <person name="Albertsen M."/>
        </authorList>
    </citation>
    <scope>NUCLEOTIDE SEQUENCE</scope>
    <source>
        <strain evidence="2">Fred_18-Q3-R57-64_BAT3C.431</strain>
    </source>
</reference>
<dbReference type="Proteomes" id="UP000596004">
    <property type="component" value="Chromosome"/>
</dbReference>
<accession>A0A7T9DKF8</accession>